<accession>A0A6H1ZIC7</accession>
<reference evidence="1" key="1">
    <citation type="submission" date="2020-03" db="EMBL/GenBank/DDBJ databases">
        <title>The deep terrestrial virosphere.</title>
        <authorList>
            <person name="Holmfeldt K."/>
            <person name="Nilsson E."/>
            <person name="Simone D."/>
            <person name="Lopez-Fernandez M."/>
            <person name="Wu X."/>
            <person name="de Brujin I."/>
            <person name="Lundin D."/>
            <person name="Andersson A."/>
            <person name="Bertilsson S."/>
            <person name="Dopson M."/>
        </authorList>
    </citation>
    <scope>NUCLEOTIDE SEQUENCE</scope>
    <source>
        <strain evidence="1">TM448A00720</strain>
        <strain evidence="2">TM448B00242</strain>
    </source>
</reference>
<protein>
    <submittedName>
        <fullName evidence="1">Uncharacterized protein</fullName>
    </submittedName>
</protein>
<dbReference type="EMBL" id="MT144602">
    <property type="protein sequence ID" value="QJH94592.1"/>
    <property type="molecule type" value="Genomic_DNA"/>
</dbReference>
<dbReference type="AlphaFoldDB" id="A0A6H1ZIC7"/>
<dbReference type="EMBL" id="MT144053">
    <property type="protein sequence ID" value="QJA47676.1"/>
    <property type="molecule type" value="Genomic_DNA"/>
</dbReference>
<gene>
    <name evidence="1" type="ORF">TM448A00720_0005</name>
    <name evidence="2" type="ORF">TM448B00242_0066</name>
</gene>
<proteinExistence type="predicted"/>
<name>A0A6H1ZIC7_9ZZZZ</name>
<sequence>MKKLYALIQSSNYDMEEYGNDSWSAVVIAPKKNVSERLKNEIKRDNVLRKAGFDILSRKYRIMALSDIIEEKVNF</sequence>
<evidence type="ECO:0000313" key="1">
    <source>
        <dbReference type="EMBL" id="QJA47676.1"/>
    </source>
</evidence>
<organism evidence="1">
    <name type="scientific">viral metagenome</name>
    <dbReference type="NCBI Taxonomy" id="1070528"/>
    <lineage>
        <taxon>unclassified sequences</taxon>
        <taxon>metagenomes</taxon>
        <taxon>organismal metagenomes</taxon>
    </lineage>
</organism>
<evidence type="ECO:0000313" key="2">
    <source>
        <dbReference type="EMBL" id="QJH94592.1"/>
    </source>
</evidence>